<dbReference type="PROSITE" id="PS51935">
    <property type="entry name" value="NLPC_P60"/>
    <property type="match status" value="1"/>
</dbReference>
<dbReference type="PANTHER" id="PTHR47359:SF3">
    <property type="entry name" value="NLP_P60 DOMAIN-CONTAINING PROTEIN-RELATED"/>
    <property type="match status" value="1"/>
</dbReference>
<evidence type="ECO:0000313" key="7">
    <source>
        <dbReference type="EMBL" id="GHD09496.1"/>
    </source>
</evidence>
<name>A0A918X3U9_9ACTN</name>
<feature type="region of interest" description="Disordered" evidence="5">
    <location>
        <begin position="1"/>
        <end position="80"/>
    </location>
</feature>
<dbReference type="Proteomes" id="UP000638353">
    <property type="component" value="Unassembled WGS sequence"/>
</dbReference>
<evidence type="ECO:0000259" key="6">
    <source>
        <dbReference type="PROSITE" id="PS51935"/>
    </source>
</evidence>
<dbReference type="InterPro" id="IPR051794">
    <property type="entry name" value="PG_Endopeptidase_C40"/>
</dbReference>
<protein>
    <recommendedName>
        <fullName evidence="6">NlpC/P60 domain-containing protein</fullName>
    </recommendedName>
</protein>
<feature type="compositionally biased region" description="Pro residues" evidence="5">
    <location>
        <begin position="42"/>
        <end position="56"/>
    </location>
</feature>
<evidence type="ECO:0000256" key="3">
    <source>
        <dbReference type="ARBA" id="ARBA00022801"/>
    </source>
</evidence>
<evidence type="ECO:0000256" key="2">
    <source>
        <dbReference type="ARBA" id="ARBA00022670"/>
    </source>
</evidence>
<dbReference type="GO" id="GO:0008234">
    <property type="term" value="F:cysteine-type peptidase activity"/>
    <property type="evidence" value="ECO:0007669"/>
    <property type="project" value="UniProtKB-KW"/>
</dbReference>
<dbReference type="PANTHER" id="PTHR47359">
    <property type="entry name" value="PEPTIDOGLYCAN DL-ENDOPEPTIDASE CWLO"/>
    <property type="match status" value="1"/>
</dbReference>
<keyword evidence="2" id="KW-0645">Protease</keyword>
<reference evidence="7" key="1">
    <citation type="journal article" date="2014" name="Int. J. Syst. Evol. Microbiol.">
        <title>Complete genome sequence of Corynebacterium casei LMG S-19264T (=DSM 44701T), isolated from a smear-ripened cheese.</title>
        <authorList>
            <consortium name="US DOE Joint Genome Institute (JGI-PGF)"/>
            <person name="Walter F."/>
            <person name="Albersmeier A."/>
            <person name="Kalinowski J."/>
            <person name="Ruckert C."/>
        </authorList>
    </citation>
    <scope>NUCLEOTIDE SEQUENCE</scope>
    <source>
        <strain evidence="7">JCM 4637</strain>
    </source>
</reference>
<dbReference type="GO" id="GO:0006508">
    <property type="term" value="P:proteolysis"/>
    <property type="evidence" value="ECO:0007669"/>
    <property type="project" value="UniProtKB-KW"/>
</dbReference>
<organism evidence="7 8">
    <name type="scientific">Streptomyces finlayi</name>
    <dbReference type="NCBI Taxonomy" id="67296"/>
    <lineage>
        <taxon>Bacteria</taxon>
        <taxon>Bacillati</taxon>
        <taxon>Actinomycetota</taxon>
        <taxon>Actinomycetes</taxon>
        <taxon>Kitasatosporales</taxon>
        <taxon>Streptomycetaceae</taxon>
        <taxon>Streptomyces</taxon>
    </lineage>
</organism>
<accession>A0A918X3U9</accession>
<dbReference type="SUPFAM" id="SSF54001">
    <property type="entry name" value="Cysteine proteinases"/>
    <property type="match status" value="1"/>
</dbReference>
<evidence type="ECO:0000256" key="1">
    <source>
        <dbReference type="ARBA" id="ARBA00007074"/>
    </source>
</evidence>
<feature type="domain" description="NlpC/P60" evidence="6">
    <location>
        <begin position="113"/>
        <end position="229"/>
    </location>
</feature>
<comment type="caution">
    <text evidence="7">The sequence shown here is derived from an EMBL/GenBank/DDBJ whole genome shotgun (WGS) entry which is preliminary data.</text>
</comment>
<dbReference type="Gene3D" id="3.90.1720.10">
    <property type="entry name" value="endopeptidase domain like (from Nostoc punctiforme)"/>
    <property type="match status" value="1"/>
</dbReference>
<sequence length="229" mass="24654">MPAHVNCHTLGNDDPAKNGPGTHRPENSHRAHNSLPEDRRPPVGPPAGPLTGPPPGRLATKTAPDPRPPKNATRPARYGPSLLARASTAATLTFAVVGAGLVVPGASAEAEAATLATKALNIAASKRGAPYKFGATGPYRFDCSGLTLYSFKRAGKTLPRTAQSQYNKTRHISASQRQRGDLVFFHRGRSVYHVGIYAGSNKIWHSPRRGTVVRLERIWSKSVWYGRVK</sequence>
<gene>
    <name evidence="7" type="ORF">GCM10010334_63880</name>
</gene>
<feature type="compositionally biased region" description="Basic and acidic residues" evidence="5">
    <location>
        <begin position="23"/>
        <end position="41"/>
    </location>
</feature>
<dbReference type="InterPro" id="IPR000064">
    <property type="entry name" value="NLP_P60_dom"/>
</dbReference>
<dbReference type="EMBL" id="BMVC01000015">
    <property type="protein sequence ID" value="GHD09496.1"/>
    <property type="molecule type" value="Genomic_DNA"/>
</dbReference>
<evidence type="ECO:0000256" key="4">
    <source>
        <dbReference type="ARBA" id="ARBA00022807"/>
    </source>
</evidence>
<proteinExistence type="inferred from homology"/>
<evidence type="ECO:0000256" key="5">
    <source>
        <dbReference type="SAM" id="MobiDB-lite"/>
    </source>
</evidence>
<dbReference type="AlphaFoldDB" id="A0A918X3U9"/>
<reference evidence="7" key="2">
    <citation type="submission" date="2020-09" db="EMBL/GenBank/DDBJ databases">
        <authorList>
            <person name="Sun Q."/>
            <person name="Ohkuma M."/>
        </authorList>
    </citation>
    <scope>NUCLEOTIDE SEQUENCE</scope>
    <source>
        <strain evidence="7">JCM 4637</strain>
    </source>
</reference>
<dbReference type="InterPro" id="IPR038765">
    <property type="entry name" value="Papain-like_cys_pep_sf"/>
</dbReference>
<keyword evidence="3" id="KW-0378">Hydrolase</keyword>
<evidence type="ECO:0000313" key="8">
    <source>
        <dbReference type="Proteomes" id="UP000638353"/>
    </source>
</evidence>
<dbReference type="Pfam" id="PF00877">
    <property type="entry name" value="NLPC_P60"/>
    <property type="match status" value="1"/>
</dbReference>
<keyword evidence="4" id="KW-0788">Thiol protease</keyword>
<comment type="similarity">
    <text evidence="1">Belongs to the peptidase C40 family.</text>
</comment>